<sequence>MDNLIIKGLELFGFHGVNQEEKAMGQKFIVDAVLTMDMGEACEGDSIDSTINYAVLCRELQNVFTSEKHDLIERAAEVLCEYVLMNYGRVDKIDLTLKKPWAPVHMPLEYPAVRLVRERHVAYLALGSNLGDREENLKKAVEAIEGSSHTSVLKVSKFIETDPVGYEDQDPFLNGAVKVETLLSPKKLIRWLLSIEEDLKRVRTIKWGPRTIDLDVIYYDDMVSDDEEIVLPHPRMHERAFVLDPMNEIAPYALHPILKKRTFELLDEVL</sequence>
<dbReference type="PROSITE" id="PS00794">
    <property type="entry name" value="HPPK"/>
    <property type="match status" value="1"/>
</dbReference>
<dbReference type="InterPro" id="IPR006156">
    <property type="entry name" value="Dihydroneopterin_aldolase"/>
</dbReference>
<gene>
    <name evidence="11" type="ORF">SAMN02745751_01797</name>
</gene>
<evidence type="ECO:0000256" key="1">
    <source>
        <dbReference type="ARBA" id="ARBA00000198"/>
    </source>
</evidence>
<dbReference type="EC" id="4.1.2.25" evidence="9"/>
<dbReference type="GO" id="GO:0004150">
    <property type="term" value="F:dihydroneopterin aldolase activity"/>
    <property type="evidence" value="ECO:0007669"/>
    <property type="project" value="UniProtKB-UniRule"/>
</dbReference>
<dbReference type="InterPro" id="IPR035907">
    <property type="entry name" value="Hppk_sf"/>
</dbReference>
<dbReference type="UniPathway" id="UPA00077">
    <property type="reaction ID" value="UER00154"/>
</dbReference>
<comment type="similarity">
    <text evidence="9">Belongs to the DHNA family.</text>
</comment>
<evidence type="ECO:0000256" key="8">
    <source>
        <dbReference type="ARBA" id="ARBA00022909"/>
    </source>
</evidence>
<dbReference type="PANTHER" id="PTHR43071:SF1">
    <property type="entry name" value="2-AMINO-4-HYDROXY-6-HYDROXYMETHYLDIHYDROPTERIDINE PYROPHOSPHOKINASE"/>
    <property type="match status" value="1"/>
</dbReference>
<dbReference type="AlphaFoldDB" id="A0A1M6GQH4"/>
<feature type="domain" description="7,8-dihydro-6-hydroxymethylpterin-pyrophosphokinase" evidence="10">
    <location>
        <begin position="206"/>
        <end position="217"/>
    </location>
</feature>
<organism evidence="11 12">
    <name type="scientific">Dethiosulfatibacter aminovorans DSM 17477</name>
    <dbReference type="NCBI Taxonomy" id="1121476"/>
    <lineage>
        <taxon>Bacteria</taxon>
        <taxon>Bacillati</taxon>
        <taxon>Bacillota</taxon>
        <taxon>Tissierellia</taxon>
        <taxon>Dethiosulfatibacter</taxon>
    </lineage>
</organism>
<evidence type="ECO:0000256" key="3">
    <source>
        <dbReference type="ARBA" id="ARBA00009640"/>
    </source>
</evidence>
<evidence type="ECO:0000256" key="4">
    <source>
        <dbReference type="ARBA" id="ARBA00022679"/>
    </source>
</evidence>
<comment type="catalytic activity">
    <reaction evidence="1">
        <text>6-hydroxymethyl-7,8-dihydropterin + ATP = (7,8-dihydropterin-6-yl)methyl diphosphate + AMP + H(+)</text>
        <dbReference type="Rhea" id="RHEA:11412"/>
        <dbReference type="ChEBI" id="CHEBI:15378"/>
        <dbReference type="ChEBI" id="CHEBI:30616"/>
        <dbReference type="ChEBI" id="CHEBI:44841"/>
        <dbReference type="ChEBI" id="CHEBI:72950"/>
        <dbReference type="ChEBI" id="CHEBI:456215"/>
        <dbReference type="EC" id="2.7.6.3"/>
    </reaction>
</comment>
<dbReference type="PANTHER" id="PTHR43071">
    <property type="entry name" value="2-AMINO-4-HYDROXY-6-HYDROXYMETHYLDIHYDROPTERIDINE PYROPHOSPHOKINASE"/>
    <property type="match status" value="1"/>
</dbReference>
<dbReference type="GO" id="GO:0005524">
    <property type="term" value="F:ATP binding"/>
    <property type="evidence" value="ECO:0007669"/>
    <property type="project" value="UniProtKB-KW"/>
</dbReference>
<dbReference type="RefSeq" id="WP_073049245.1">
    <property type="nucleotide sequence ID" value="NZ_FQZL01000011.1"/>
</dbReference>
<proteinExistence type="inferred from homology"/>
<evidence type="ECO:0000259" key="10">
    <source>
        <dbReference type="PROSITE" id="PS00794"/>
    </source>
</evidence>
<evidence type="ECO:0000313" key="11">
    <source>
        <dbReference type="EMBL" id="SHJ12224.1"/>
    </source>
</evidence>
<dbReference type="Pfam" id="PF01288">
    <property type="entry name" value="HPPK"/>
    <property type="match status" value="1"/>
</dbReference>
<dbReference type="OrthoDB" id="9808041at2"/>
<protein>
    <recommendedName>
        <fullName evidence="9">Bifunctional folate synthesis protein</fullName>
    </recommendedName>
    <domain>
        <recommendedName>
            <fullName evidence="9">Dihydroneopterin aldolase</fullName>
            <shortName evidence="9">DHNA</shortName>
            <ecNumber evidence="9">4.1.2.25</ecNumber>
        </recommendedName>
        <alternativeName>
            <fullName evidence="9">7,8-dihydroneopterin aldolase</fullName>
        </alternativeName>
    </domain>
    <domain>
        <recommendedName>
            <fullName evidence="9">2-amino-4-hydroxy-6-hydroxymethyldihydropteridine pyrophosphokinase</fullName>
            <ecNumber evidence="9">2.7.6.3</ecNumber>
        </recommendedName>
        <alternativeName>
            <fullName evidence="9">6-hydroxymethyl-7,8-dihydropterin pyrophosphokinase</fullName>
            <shortName evidence="9">PPPK</shortName>
        </alternativeName>
        <alternativeName>
            <fullName evidence="9">7,8-dihydro-6-hydroxymethylpterin pyrophosphokinase</fullName>
            <shortName evidence="9">HPPK</shortName>
        </alternativeName>
    </domain>
</protein>
<dbReference type="InterPro" id="IPR006157">
    <property type="entry name" value="FolB_dom"/>
</dbReference>
<dbReference type="EC" id="2.7.6.3" evidence="9"/>
<dbReference type="GO" id="GO:0003848">
    <property type="term" value="F:2-amino-4-hydroxy-6-hydroxymethyldihydropteridine diphosphokinase activity"/>
    <property type="evidence" value="ECO:0007669"/>
    <property type="project" value="UniProtKB-EC"/>
</dbReference>
<comment type="pathway">
    <text evidence="9">Cofactor biosynthesis; tetrahydrofolate biosynthesis; 2-amino-4-hydroxy-6-hydroxymethyl-7,8-dihydropteridine diphosphate from 7,8-dihydroneopterin triphosphate: step 3/4.</text>
</comment>
<accession>A0A1M6GQH4</accession>
<dbReference type="Proteomes" id="UP000184052">
    <property type="component" value="Unassembled WGS sequence"/>
</dbReference>
<dbReference type="SMART" id="SM00905">
    <property type="entry name" value="FolB"/>
    <property type="match status" value="1"/>
</dbReference>
<keyword evidence="7" id="KW-0067">ATP-binding</keyword>
<keyword evidence="5" id="KW-0547">Nucleotide-binding</keyword>
<keyword evidence="6 11" id="KW-0418">Kinase</keyword>
<dbReference type="Gene3D" id="3.30.70.560">
    <property type="entry name" value="7,8-Dihydro-6-hydroxymethylpterin-pyrophosphokinase HPPK"/>
    <property type="match status" value="1"/>
</dbReference>
<dbReference type="NCBIfam" id="TIGR01498">
    <property type="entry name" value="folK"/>
    <property type="match status" value="1"/>
</dbReference>
<dbReference type="CDD" id="cd00534">
    <property type="entry name" value="DHNA_DHNTPE"/>
    <property type="match status" value="1"/>
</dbReference>
<dbReference type="SUPFAM" id="SSF55620">
    <property type="entry name" value="Tetrahydrobiopterin biosynthesis enzymes-like"/>
    <property type="match status" value="1"/>
</dbReference>
<evidence type="ECO:0000256" key="2">
    <source>
        <dbReference type="ARBA" id="ARBA00005051"/>
    </source>
</evidence>
<name>A0A1M6GQH4_9FIRM</name>
<evidence type="ECO:0000256" key="7">
    <source>
        <dbReference type="ARBA" id="ARBA00022840"/>
    </source>
</evidence>
<dbReference type="CDD" id="cd00483">
    <property type="entry name" value="HPPK"/>
    <property type="match status" value="1"/>
</dbReference>
<evidence type="ECO:0000313" key="12">
    <source>
        <dbReference type="Proteomes" id="UP000184052"/>
    </source>
</evidence>
<dbReference type="Pfam" id="PF02152">
    <property type="entry name" value="FolB"/>
    <property type="match status" value="1"/>
</dbReference>
<evidence type="ECO:0000256" key="5">
    <source>
        <dbReference type="ARBA" id="ARBA00022741"/>
    </source>
</evidence>
<comment type="similarity">
    <text evidence="3">In the N-terminal section; belongs to the DHNA family.</text>
</comment>
<dbReference type="STRING" id="1121476.SAMN02745751_01797"/>
<dbReference type="Gene3D" id="3.30.1130.10">
    <property type="match status" value="1"/>
</dbReference>
<dbReference type="NCBIfam" id="TIGR00525">
    <property type="entry name" value="folB"/>
    <property type="match status" value="1"/>
</dbReference>
<dbReference type="InterPro" id="IPR000550">
    <property type="entry name" value="Hppk"/>
</dbReference>
<keyword evidence="4" id="KW-0808">Transferase</keyword>
<keyword evidence="8 9" id="KW-0289">Folate biosynthesis</keyword>
<reference evidence="11 12" key="1">
    <citation type="submission" date="2016-11" db="EMBL/GenBank/DDBJ databases">
        <authorList>
            <person name="Jaros S."/>
            <person name="Januszkiewicz K."/>
            <person name="Wedrychowicz H."/>
        </authorList>
    </citation>
    <scope>NUCLEOTIDE SEQUENCE [LARGE SCALE GENOMIC DNA]</scope>
    <source>
        <strain evidence="11 12">DSM 17477</strain>
    </source>
</reference>
<dbReference type="GO" id="GO:0046654">
    <property type="term" value="P:tetrahydrofolate biosynthetic process"/>
    <property type="evidence" value="ECO:0007669"/>
    <property type="project" value="UniProtKB-UniRule"/>
</dbReference>
<dbReference type="InterPro" id="IPR043133">
    <property type="entry name" value="GTP-CH-I_C/QueF"/>
</dbReference>
<dbReference type="SUPFAM" id="SSF55083">
    <property type="entry name" value="6-hydroxymethyl-7,8-dihydropterin pyrophosphokinase, HPPK"/>
    <property type="match status" value="1"/>
</dbReference>
<keyword evidence="9" id="KW-0456">Lyase</keyword>
<dbReference type="GO" id="GO:0016301">
    <property type="term" value="F:kinase activity"/>
    <property type="evidence" value="ECO:0007669"/>
    <property type="project" value="UniProtKB-KW"/>
</dbReference>
<evidence type="ECO:0000256" key="6">
    <source>
        <dbReference type="ARBA" id="ARBA00022777"/>
    </source>
</evidence>
<comment type="catalytic activity">
    <reaction evidence="9">
        <text>7,8-dihydroneopterin = 6-hydroxymethyl-7,8-dihydropterin + glycolaldehyde</text>
        <dbReference type="Rhea" id="RHEA:10540"/>
        <dbReference type="ChEBI" id="CHEBI:17001"/>
        <dbReference type="ChEBI" id="CHEBI:17071"/>
        <dbReference type="ChEBI" id="CHEBI:44841"/>
        <dbReference type="EC" id="4.1.2.25"/>
    </reaction>
</comment>
<evidence type="ECO:0000256" key="9">
    <source>
        <dbReference type="RuleBase" id="RU362079"/>
    </source>
</evidence>
<keyword evidence="12" id="KW-1185">Reference proteome</keyword>
<comment type="function">
    <text evidence="9">Catalyzes the conversion of 7,8-dihydroneopterin to 6-hydroxymethyl-7,8-dihydropterin.</text>
</comment>
<dbReference type="GO" id="GO:0046656">
    <property type="term" value="P:folic acid biosynthetic process"/>
    <property type="evidence" value="ECO:0007669"/>
    <property type="project" value="UniProtKB-UniRule"/>
</dbReference>
<dbReference type="EMBL" id="FQZL01000011">
    <property type="protein sequence ID" value="SHJ12224.1"/>
    <property type="molecule type" value="Genomic_DNA"/>
</dbReference>
<comment type="pathway">
    <text evidence="2">Cofactor biosynthesis; tetrahydrofolate biosynthesis; 2-amino-4-hydroxy-6-hydroxymethyl-7,8-dihydropteridine diphosphate from 7,8-dihydroneopterin triphosphate: step 4/4.</text>
</comment>
<dbReference type="NCBIfam" id="TIGR00526">
    <property type="entry name" value="folB_dom"/>
    <property type="match status" value="1"/>
</dbReference>